<evidence type="ECO:0000313" key="1">
    <source>
        <dbReference type="EMBL" id="KAJ3570773.1"/>
    </source>
</evidence>
<dbReference type="Proteomes" id="UP001213000">
    <property type="component" value="Unassembled WGS sequence"/>
</dbReference>
<dbReference type="AlphaFoldDB" id="A0AAD5VXW2"/>
<sequence>MSTHAENSPLQVNRRIFAAATWHPKFEPRLGSSFQGQLIVDQILGKRGLTLLELETIKICNIVASAQALRDCDPAHTWLCPNLEIIQFTGSMFGDAAMLEFLQARTIYHQKYRVAHLRKAGIEFVPDMEQDASTFEELERLENETQLRTRIIRYTTQKPRIKLATYKHSPYNGLDPVPHPALRDFCWQVV</sequence>
<dbReference type="EMBL" id="JANIEX010000219">
    <property type="protein sequence ID" value="KAJ3570773.1"/>
    <property type="molecule type" value="Genomic_DNA"/>
</dbReference>
<reference evidence="1" key="1">
    <citation type="submission" date="2022-07" db="EMBL/GenBank/DDBJ databases">
        <title>Genome Sequence of Leucocoprinus birnbaumii.</title>
        <authorList>
            <person name="Buettner E."/>
        </authorList>
    </citation>
    <scope>NUCLEOTIDE SEQUENCE</scope>
    <source>
        <strain evidence="1">VT141</strain>
    </source>
</reference>
<protein>
    <submittedName>
        <fullName evidence="1">Uncharacterized protein</fullName>
    </submittedName>
</protein>
<organism evidence="1 2">
    <name type="scientific">Leucocoprinus birnbaumii</name>
    <dbReference type="NCBI Taxonomy" id="56174"/>
    <lineage>
        <taxon>Eukaryota</taxon>
        <taxon>Fungi</taxon>
        <taxon>Dikarya</taxon>
        <taxon>Basidiomycota</taxon>
        <taxon>Agaricomycotina</taxon>
        <taxon>Agaricomycetes</taxon>
        <taxon>Agaricomycetidae</taxon>
        <taxon>Agaricales</taxon>
        <taxon>Agaricineae</taxon>
        <taxon>Agaricaceae</taxon>
        <taxon>Leucocoprinus</taxon>
    </lineage>
</organism>
<gene>
    <name evidence="1" type="ORF">NP233_g4183</name>
</gene>
<proteinExistence type="predicted"/>
<accession>A0AAD5VXW2</accession>
<comment type="caution">
    <text evidence="1">The sequence shown here is derived from an EMBL/GenBank/DDBJ whole genome shotgun (WGS) entry which is preliminary data.</text>
</comment>
<name>A0AAD5VXW2_9AGAR</name>
<keyword evidence="2" id="KW-1185">Reference proteome</keyword>
<evidence type="ECO:0000313" key="2">
    <source>
        <dbReference type="Proteomes" id="UP001213000"/>
    </source>
</evidence>